<feature type="region of interest" description="Disordered" evidence="1">
    <location>
        <begin position="1"/>
        <end position="71"/>
    </location>
</feature>
<dbReference type="EMBL" id="CP093350">
    <property type="protein sequence ID" value="WOH12632.1"/>
    <property type="molecule type" value="Genomic_DNA"/>
</dbReference>
<organism evidence="2 3">
    <name type="scientific">Daucus carota subsp. sativus</name>
    <name type="common">Carrot</name>
    <dbReference type="NCBI Taxonomy" id="79200"/>
    <lineage>
        <taxon>Eukaryota</taxon>
        <taxon>Viridiplantae</taxon>
        <taxon>Streptophyta</taxon>
        <taxon>Embryophyta</taxon>
        <taxon>Tracheophyta</taxon>
        <taxon>Spermatophyta</taxon>
        <taxon>Magnoliopsida</taxon>
        <taxon>eudicotyledons</taxon>
        <taxon>Gunneridae</taxon>
        <taxon>Pentapetalae</taxon>
        <taxon>asterids</taxon>
        <taxon>campanulids</taxon>
        <taxon>Apiales</taxon>
        <taxon>Apiaceae</taxon>
        <taxon>Apioideae</taxon>
        <taxon>Scandiceae</taxon>
        <taxon>Daucinae</taxon>
        <taxon>Daucus</taxon>
        <taxon>Daucus sect. Daucus</taxon>
    </lineage>
</organism>
<sequence>MAEKQTKRHREEQVQATTIQDSPIQKRQNSCTQEQEQVLDEDIFDPFQVPDPELPPMQSTQTVEPATEDCSPSCMLTKEEEDDEKERMIRHLLEASDDELGLPDKSSGLGEDFIGPVDLFDDPFSCCDGIWELEDEVANYSTLLQAELFM</sequence>
<evidence type="ECO:0000313" key="2">
    <source>
        <dbReference type="EMBL" id="WOH12632.1"/>
    </source>
</evidence>
<dbReference type="KEGG" id="dcr:108198419"/>
<name>A0A175YN72_DAUCS</name>
<evidence type="ECO:0000313" key="3">
    <source>
        <dbReference type="Proteomes" id="UP000077755"/>
    </source>
</evidence>
<reference evidence="2" key="1">
    <citation type="journal article" date="2016" name="Nat. Genet.">
        <title>A high-quality carrot genome assembly provides new insights into carotenoid accumulation and asterid genome evolution.</title>
        <authorList>
            <person name="Iorizzo M."/>
            <person name="Ellison S."/>
            <person name="Senalik D."/>
            <person name="Zeng P."/>
            <person name="Satapoomin P."/>
            <person name="Huang J."/>
            <person name="Bowman M."/>
            <person name="Iovene M."/>
            <person name="Sanseverino W."/>
            <person name="Cavagnaro P."/>
            <person name="Yildiz M."/>
            <person name="Macko-Podgorni A."/>
            <person name="Moranska E."/>
            <person name="Grzebelus E."/>
            <person name="Grzebelus D."/>
            <person name="Ashrafi H."/>
            <person name="Zheng Z."/>
            <person name="Cheng S."/>
            <person name="Spooner D."/>
            <person name="Van Deynze A."/>
            <person name="Simon P."/>
        </authorList>
    </citation>
    <scope>NUCLEOTIDE SEQUENCE</scope>
    <source>
        <tissue evidence="2">Leaf</tissue>
    </source>
</reference>
<proteinExistence type="predicted"/>
<gene>
    <name evidence="2" type="ORF">DCAR_0832138</name>
</gene>
<dbReference type="PANTHER" id="PTHR34539:SF3">
    <property type="entry name" value="NAC DOMAIN-CONTAINING PROTEIN"/>
    <property type="match status" value="1"/>
</dbReference>
<feature type="compositionally biased region" description="Polar residues" evidence="1">
    <location>
        <begin position="14"/>
        <end position="36"/>
    </location>
</feature>
<accession>A0A175YN72</accession>
<feature type="compositionally biased region" description="Basic and acidic residues" evidence="1">
    <location>
        <begin position="1"/>
        <end position="13"/>
    </location>
</feature>
<dbReference type="AlphaFoldDB" id="A0A175YN72"/>
<dbReference type="OrthoDB" id="1932997at2759"/>
<dbReference type="PANTHER" id="PTHR34539">
    <property type="entry name" value="T6J4.11 PROTEIN"/>
    <property type="match status" value="1"/>
</dbReference>
<protein>
    <submittedName>
        <fullName evidence="2">Uncharacterized protein</fullName>
    </submittedName>
</protein>
<evidence type="ECO:0000256" key="1">
    <source>
        <dbReference type="SAM" id="MobiDB-lite"/>
    </source>
</evidence>
<reference evidence="2" key="2">
    <citation type="submission" date="2022-03" db="EMBL/GenBank/DDBJ databases">
        <title>Draft title - Genomic analysis of global carrot germplasm unveils the trajectory of domestication and the origin of high carotenoid orange carrot.</title>
        <authorList>
            <person name="Iorizzo M."/>
            <person name="Ellison S."/>
            <person name="Senalik D."/>
            <person name="Macko-Podgorni A."/>
            <person name="Grzebelus D."/>
            <person name="Bostan H."/>
            <person name="Rolling W."/>
            <person name="Curaba J."/>
            <person name="Simon P."/>
        </authorList>
    </citation>
    <scope>NUCLEOTIDE SEQUENCE</scope>
    <source>
        <tissue evidence="2">Leaf</tissue>
    </source>
</reference>
<dbReference type="Gramene" id="KZM85174">
    <property type="protein sequence ID" value="KZM85174"/>
    <property type="gene ID" value="DCAR_027404"/>
</dbReference>
<dbReference type="Proteomes" id="UP000077755">
    <property type="component" value="Chromosome 8"/>
</dbReference>
<keyword evidence="3" id="KW-1185">Reference proteome</keyword>